<proteinExistence type="predicted"/>
<evidence type="ECO:0000256" key="1">
    <source>
        <dbReference type="SAM" id="MobiDB-lite"/>
    </source>
</evidence>
<dbReference type="InterPro" id="IPR017517">
    <property type="entry name" value="Maleyloyr_isom"/>
</dbReference>
<reference evidence="3" key="1">
    <citation type="submission" date="2021-01" db="EMBL/GenBank/DDBJ databases">
        <title>Whole genome shotgun sequence of Planobispora takensis NBRC 109077.</title>
        <authorList>
            <person name="Komaki H."/>
            <person name="Tamura T."/>
        </authorList>
    </citation>
    <scope>NUCLEOTIDE SEQUENCE</scope>
    <source>
        <strain evidence="3">NBRC 109077</strain>
    </source>
</reference>
<dbReference type="RefSeq" id="WP_203879415.1">
    <property type="nucleotide sequence ID" value="NZ_BOOK01000063.1"/>
</dbReference>
<dbReference type="Pfam" id="PF11716">
    <property type="entry name" value="MDMPI_N"/>
    <property type="match status" value="1"/>
</dbReference>
<name>A0A8J3WWP1_9ACTN</name>
<dbReference type="GO" id="GO:0046872">
    <property type="term" value="F:metal ion binding"/>
    <property type="evidence" value="ECO:0007669"/>
    <property type="project" value="InterPro"/>
</dbReference>
<dbReference type="SUPFAM" id="SSF109854">
    <property type="entry name" value="DinB/YfiT-like putative metalloenzymes"/>
    <property type="match status" value="1"/>
</dbReference>
<protein>
    <submittedName>
        <fullName evidence="3">TIGR03084 family protein</fullName>
    </submittedName>
</protein>
<dbReference type="InterPro" id="IPR024344">
    <property type="entry name" value="MDMPI_metal-binding"/>
</dbReference>
<dbReference type="Proteomes" id="UP000634476">
    <property type="component" value="Unassembled WGS sequence"/>
</dbReference>
<accession>A0A8J3WWP1</accession>
<dbReference type="NCBIfam" id="TIGR03083">
    <property type="entry name" value="maleylpyruvate isomerase family mycothiol-dependent enzyme"/>
    <property type="match status" value="1"/>
</dbReference>
<dbReference type="Gene3D" id="1.20.120.450">
    <property type="entry name" value="dinb family like domain"/>
    <property type="match status" value="1"/>
</dbReference>
<evidence type="ECO:0000313" key="4">
    <source>
        <dbReference type="Proteomes" id="UP000634476"/>
    </source>
</evidence>
<feature type="compositionally biased region" description="Gly residues" evidence="1">
    <location>
        <begin position="64"/>
        <end position="88"/>
    </location>
</feature>
<comment type="caution">
    <text evidence="3">The sequence shown here is derived from an EMBL/GenBank/DDBJ whole genome shotgun (WGS) entry which is preliminary data.</text>
</comment>
<dbReference type="EMBL" id="BOOK01000063">
    <property type="protein sequence ID" value="GII05184.1"/>
    <property type="molecule type" value="Genomic_DNA"/>
</dbReference>
<feature type="region of interest" description="Disordered" evidence="1">
    <location>
        <begin position="63"/>
        <end position="104"/>
    </location>
</feature>
<feature type="domain" description="Mycothiol-dependent maleylpyruvate isomerase metal-binding" evidence="2">
    <location>
        <begin position="11"/>
        <end position="177"/>
    </location>
</feature>
<dbReference type="AlphaFoldDB" id="A0A8J3WWP1"/>
<evidence type="ECO:0000259" key="2">
    <source>
        <dbReference type="Pfam" id="PF11716"/>
    </source>
</evidence>
<sequence>MAQGTDILDDLAAEYRRLDAVLAALTPQMWARPSAASGWSVCDVVLHLAQTEEFVLTSIAGERGAAGDGDTTGDGDAAGGPGDRGSAGDGDAAGERGAFTRPGGVTMDALAGQWVAQERDTPPDLVLDRWRKATAATPAALAGCAPGDRLPWATVPLSPRTLATTRLAEHWAHALDITVPLGIDYPDTARLWHIARLAQRTLPYAFAVAGEEGGPVRCELTGPGGEPWRFGDPEAPSLISGSAAEFCRVGARRLAPRDTGLRATGPHAAAALRVLRNYAA</sequence>
<gene>
    <name evidence="3" type="ORF">Pta02_71920</name>
</gene>
<evidence type="ECO:0000313" key="3">
    <source>
        <dbReference type="EMBL" id="GII05184.1"/>
    </source>
</evidence>
<keyword evidence="4" id="KW-1185">Reference proteome</keyword>
<dbReference type="InterPro" id="IPR034660">
    <property type="entry name" value="DinB/YfiT-like"/>
</dbReference>
<organism evidence="3 4">
    <name type="scientific">Planobispora takensis</name>
    <dbReference type="NCBI Taxonomy" id="1367882"/>
    <lineage>
        <taxon>Bacteria</taxon>
        <taxon>Bacillati</taxon>
        <taxon>Actinomycetota</taxon>
        <taxon>Actinomycetes</taxon>
        <taxon>Streptosporangiales</taxon>
        <taxon>Streptosporangiaceae</taxon>
        <taxon>Planobispora</taxon>
    </lineage>
</organism>